<evidence type="ECO:0000313" key="3">
    <source>
        <dbReference type="Proteomes" id="UP000685013"/>
    </source>
</evidence>
<dbReference type="EMBL" id="JAGKQH010000016">
    <property type="protein sequence ID" value="KAG6577465.1"/>
    <property type="molecule type" value="Genomic_DNA"/>
</dbReference>
<proteinExistence type="predicted"/>
<name>A0AAV6M9I0_9ROSI</name>
<dbReference type="GO" id="GO:0006334">
    <property type="term" value="P:nucleosome assembly"/>
    <property type="evidence" value="ECO:0007669"/>
    <property type="project" value="TreeGrafter"/>
</dbReference>
<organism evidence="2 3">
    <name type="scientific">Cucurbita argyrosperma subsp. sororia</name>
    <dbReference type="NCBI Taxonomy" id="37648"/>
    <lineage>
        <taxon>Eukaryota</taxon>
        <taxon>Viridiplantae</taxon>
        <taxon>Streptophyta</taxon>
        <taxon>Embryophyta</taxon>
        <taxon>Tracheophyta</taxon>
        <taxon>Spermatophyta</taxon>
        <taxon>Magnoliopsida</taxon>
        <taxon>eudicotyledons</taxon>
        <taxon>Gunneridae</taxon>
        <taxon>Pentapetalae</taxon>
        <taxon>rosids</taxon>
        <taxon>fabids</taxon>
        <taxon>Cucurbitales</taxon>
        <taxon>Cucurbitaceae</taxon>
        <taxon>Cucurbiteae</taxon>
        <taxon>Cucurbita</taxon>
    </lineage>
</organism>
<feature type="non-terminal residue" evidence="2">
    <location>
        <position position="1"/>
    </location>
</feature>
<comment type="caution">
    <text evidence="2">The sequence shown here is derived from an EMBL/GenBank/DDBJ whole genome shotgun (WGS) entry which is preliminary data.</text>
</comment>
<sequence>MERFLKKTKPSPSCQNDYLTTELTTLVPLSKQSKNMLEAYTQFMDCTLSSNNAINSVDIRRLHLSSWRFIEEDPGESLSDCDKDDEENLEEEGCAKAEDDEDSEDGFIVLDGYLSENEGMEHDRNPMMLMRSRAHLALSKIWRAKSFVVCLSSKSISTTCLQHGRACT</sequence>
<protein>
    <submittedName>
        <fullName evidence="2">Chromatin assembly factor 1 subunit FAS1</fullName>
    </submittedName>
</protein>
<gene>
    <name evidence="2" type="primary">FAS1</name>
    <name evidence="2" type="ORF">SDJN03_25039</name>
</gene>
<dbReference type="PANTHER" id="PTHR15272">
    <property type="entry name" value="CHROMATIN ASSEMBLY FACTOR 1 SUBUNIT A CAF-1 SUBUNIT A"/>
    <property type="match status" value="1"/>
</dbReference>
<feature type="region of interest" description="Disordered" evidence="1">
    <location>
        <begin position="73"/>
        <end position="101"/>
    </location>
</feature>
<keyword evidence="3" id="KW-1185">Reference proteome</keyword>
<dbReference type="GO" id="GO:0033186">
    <property type="term" value="C:CAF-1 complex"/>
    <property type="evidence" value="ECO:0007669"/>
    <property type="project" value="TreeGrafter"/>
</dbReference>
<dbReference type="Proteomes" id="UP000685013">
    <property type="component" value="Chromosome 16"/>
</dbReference>
<feature type="compositionally biased region" description="Acidic residues" evidence="1">
    <location>
        <begin position="82"/>
        <end position="101"/>
    </location>
</feature>
<dbReference type="PANTHER" id="PTHR15272:SF0">
    <property type="entry name" value="CHROMATIN ASSEMBLY FACTOR 1 SUBUNIT A"/>
    <property type="match status" value="1"/>
</dbReference>
<dbReference type="AlphaFoldDB" id="A0AAV6M9I0"/>
<accession>A0AAV6M9I0</accession>
<dbReference type="GO" id="GO:0005634">
    <property type="term" value="C:nucleus"/>
    <property type="evidence" value="ECO:0007669"/>
    <property type="project" value="TreeGrafter"/>
</dbReference>
<evidence type="ECO:0000313" key="2">
    <source>
        <dbReference type="EMBL" id="KAG6577465.1"/>
    </source>
</evidence>
<reference evidence="2 3" key="1">
    <citation type="journal article" date="2021" name="Hortic Res">
        <title>The domestication of Cucurbita argyrosperma as revealed by the genome of its wild relative.</title>
        <authorList>
            <person name="Barrera-Redondo J."/>
            <person name="Sanchez-de la Vega G."/>
            <person name="Aguirre-Liguori J.A."/>
            <person name="Castellanos-Morales G."/>
            <person name="Gutierrez-Guerrero Y.T."/>
            <person name="Aguirre-Dugua X."/>
            <person name="Aguirre-Planter E."/>
            <person name="Tenaillon M.I."/>
            <person name="Lira-Saade R."/>
            <person name="Eguiarte L.E."/>
        </authorList>
    </citation>
    <scope>NUCLEOTIDE SEQUENCE [LARGE SCALE GENOMIC DNA]</scope>
    <source>
        <strain evidence="2">JBR-2021</strain>
    </source>
</reference>
<evidence type="ECO:0000256" key="1">
    <source>
        <dbReference type="SAM" id="MobiDB-lite"/>
    </source>
</evidence>